<evidence type="ECO:0000313" key="2">
    <source>
        <dbReference type="Proteomes" id="UP000799755"/>
    </source>
</evidence>
<organism evidence="1 2">
    <name type="scientific">Lindgomyces ingoldianus</name>
    <dbReference type="NCBI Taxonomy" id="673940"/>
    <lineage>
        <taxon>Eukaryota</taxon>
        <taxon>Fungi</taxon>
        <taxon>Dikarya</taxon>
        <taxon>Ascomycota</taxon>
        <taxon>Pezizomycotina</taxon>
        <taxon>Dothideomycetes</taxon>
        <taxon>Pleosporomycetidae</taxon>
        <taxon>Pleosporales</taxon>
        <taxon>Lindgomycetaceae</taxon>
        <taxon>Lindgomyces</taxon>
    </lineage>
</organism>
<protein>
    <submittedName>
        <fullName evidence="1">Uncharacterized protein</fullName>
    </submittedName>
</protein>
<gene>
    <name evidence="1" type="ORF">BDR25DRAFT_356932</name>
</gene>
<reference evidence="1" key="1">
    <citation type="journal article" date="2020" name="Stud. Mycol.">
        <title>101 Dothideomycetes genomes: a test case for predicting lifestyles and emergence of pathogens.</title>
        <authorList>
            <person name="Haridas S."/>
            <person name="Albert R."/>
            <person name="Binder M."/>
            <person name="Bloem J."/>
            <person name="Labutti K."/>
            <person name="Salamov A."/>
            <person name="Andreopoulos B."/>
            <person name="Baker S."/>
            <person name="Barry K."/>
            <person name="Bills G."/>
            <person name="Bluhm B."/>
            <person name="Cannon C."/>
            <person name="Castanera R."/>
            <person name="Culley D."/>
            <person name="Daum C."/>
            <person name="Ezra D."/>
            <person name="Gonzalez J."/>
            <person name="Henrissat B."/>
            <person name="Kuo A."/>
            <person name="Liang C."/>
            <person name="Lipzen A."/>
            <person name="Lutzoni F."/>
            <person name="Magnuson J."/>
            <person name="Mondo S."/>
            <person name="Nolan M."/>
            <person name="Ohm R."/>
            <person name="Pangilinan J."/>
            <person name="Park H.-J."/>
            <person name="Ramirez L."/>
            <person name="Alfaro M."/>
            <person name="Sun H."/>
            <person name="Tritt A."/>
            <person name="Yoshinaga Y."/>
            <person name="Zwiers L.-H."/>
            <person name="Turgeon B."/>
            <person name="Goodwin S."/>
            <person name="Spatafora J."/>
            <person name="Crous P."/>
            <person name="Grigoriev I."/>
        </authorList>
    </citation>
    <scope>NUCLEOTIDE SEQUENCE</scope>
    <source>
        <strain evidence="1">ATCC 200398</strain>
    </source>
</reference>
<keyword evidence="2" id="KW-1185">Reference proteome</keyword>
<dbReference type="Proteomes" id="UP000799755">
    <property type="component" value="Unassembled WGS sequence"/>
</dbReference>
<evidence type="ECO:0000313" key="1">
    <source>
        <dbReference type="EMBL" id="KAF2469149.1"/>
    </source>
</evidence>
<comment type="caution">
    <text evidence="1">The sequence shown here is derived from an EMBL/GenBank/DDBJ whole genome shotgun (WGS) entry which is preliminary data.</text>
</comment>
<name>A0ACB6QQ88_9PLEO</name>
<sequence length="804" mass="93689">MTDKFLDEKLHLALLILIFHSQNSLQMLSLCTFYGFPSPLLWGPDEVGLESSFQSGCSHSEYAAFDRFIFTFSSLPILYTLARQPQAFYRCIYHLRYLPTPMAPCRGRRPRRRGQSWKTHTPAEVREIMKAYPSLKYPELQDERMWARPQHKAFPFMSLPPELRLKVYRHHLLSSSPIELWPHVKNNTMYSANWRRANSLHAYMWLNHKLGLLRVSSIIHLEASQVFYGENEFRFTGINGWMVCSLYLNTIGPQHFRFLRHITLHVPFPGTDYLAMPTFANHTLAEKICLLRPHQHVNFGERMRKYGFLIPQDWSYDWSISNVVELLSRADLQTFRLVLPPTYHIHHDSSLTWYWDKLKLLKDAVDTYRASQAKSPLDIRFAFLKIRDGEQEPSFDMLDFILGPRFERPWLRRYTGECRQMIERVRRADWIAKVEYGVHDKAGIYGLMDRESCLKVTGPGALKKEGLDEDDWKRGIGGECESVSSSLIHLYGPRIRVSGLQLVLLFIISPATYFGNQESIFPSDFLSIDLKAKKISKFTLAIIRRYSKPSYFNFFEITKKSLKLTLEANNDSPIVHHILILQLGASYQALSIDLSRSDVIINRESYRQVVVATSKRRSHRCLSSKFWIPRHKFTLRYRQFMSVVVIRSIAAWNIDLLLVCIHSRRVPYQFIKKTVIRRTRFNSRLVPSKNSTLWVTSASQVRLSDLLFELNLKSALIVLLEPVFQYVIMDKIEHVNQTASMINHLKEYPTHLGSPTTHVFQLLLGHTSHQKAQTPLEMKRNCTIPLLQSQASLPPNFELNCYIS</sequence>
<accession>A0ACB6QQ88</accession>
<dbReference type="EMBL" id="MU003513">
    <property type="protein sequence ID" value="KAF2469149.1"/>
    <property type="molecule type" value="Genomic_DNA"/>
</dbReference>
<proteinExistence type="predicted"/>